<dbReference type="GO" id="GO:0097367">
    <property type="term" value="F:carbohydrate derivative binding"/>
    <property type="evidence" value="ECO:0007669"/>
    <property type="project" value="InterPro"/>
</dbReference>
<dbReference type="Pfam" id="PF01380">
    <property type="entry name" value="SIS"/>
    <property type="match status" value="1"/>
</dbReference>
<dbReference type="KEGG" id="mend:L6E24_13095"/>
<dbReference type="NCBIfam" id="TIGR00393">
    <property type="entry name" value="kpsF"/>
    <property type="match status" value="1"/>
</dbReference>
<organism evidence="8 9">
    <name type="scientific">Methanoplanus endosymbiosus</name>
    <dbReference type="NCBI Taxonomy" id="33865"/>
    <lineage>
        <taxon>Archaea</taxon>
        <taxon>Methanobacteriati</taxon>
        <taxon>Methanobacteriota</taxon>
        <taxon>Stenosarchaea group</taxon>
        <taxon>Methanomicrobia</taxon>
        <taxon>Methanomicrobiales</taxon>
        <taxon>Methanomicrobiaceae</taxon>
        <taxon>Methanoplanus</taxon>
    </lineage>
</organism>
<dbReference type="Gene3D" id="3.40.50.10490">
    <property type="entry name" value="Glucose-6-phosphate isomerase like protein, domain 1"/>
    <property type="match status" value="1"/>
</dbReference>
<protein>
    <submittedName>
        <fullName evidence="8">KpsF/GutQ family sugar-phosphate isomerase</fullName>
    </submittedName>
</protein>
<reference evidence="8" key="1">
    <citation type="submission" date="2022-04" db="EMBL/GenBank/DDBJ databases">
        <title>Complete genome of Methanoplanus endosymbiosus DSM 3599.</title>
        <authorList>
            <person name="Chen S.-C."/>
            <person name="You Y.-T."/>
            <person name="Zhou Y.-Z."/>
            <person name="Lai M.-C."/>
        </authorList>
    </citation>
    <scope>NUCLEOTIDE SEQUENCE</scope>
    <source>
        <strain evidence="8">DSM 3599</strain>
    </source>
</reference>
<keyword evidence="2" id="KW-0677">Repeat</keyword>
<keyword evidence="4" id="KW-0486">Methionine biosynthesis</keyword>
<evidence type="ECO:0000313" key="9">
    <source>
        <dbReference type="Proteomes" id="UP001060368"/>
    </source>
</evidence>
<evidence type="ECO:0000256" key="4">
    <source>
        <dbReference type="ARBA" id="ARBA00023167"/>
    </source>
</evidence>
<feature type="domain" description="CBS" evidence="6">
    <location>
        <begin position="204"/>
        <end position="264"/>
    </location>
</feature>
<evidence type="ECO:0000313" key="8">
    <source>
        <dbReference type="EMBL" id="UUX92267.1"/>
    </source>
</evidence>
<evidence type="ECO:0000259" key="7">
    <source>
        <dbReference type="PROSITE" id="PS51464"/>
    </source>
</evidence>
<dbReference type="Pfam" id="PF00571">
    <property type="entry name" value="CBS"/>
    <property type="match status" value="2"/>
</dbReference>
<accession>A0A9E7PMZ0</accession>
<keyword evidence="4" id="KW-0028">Amino-acid biosynthesis</keyword>
<dbReference type="SUPFAM" id="SSF53697">
    <property type="entry name" value="SIS domain"/>
    <property type="match status" value="1"/>
</dbReference>
<dbReference type="GeneID" id="74308656"/>
<dbReference type="InterPro" id="IPR001347">
    <property type="entry name" value="SIS_dom"/>
</dbReference>
<dbReference type="InterPro" id="IPR035474">
    <property type="entry name" value="SIS_Kpsf"/>
</dbReference>
<dbReference type="InterPro" id="IPR046342">
    <property type="entry name" value="CBS_dom_sf"/>
</dbReference>
<dbReference type="InterPro" id="IPR000644">
    <property type="entry name" value="CBS_dom"/>
</dbReference>
<dbReference type="AlphaFoldDB" id="A0A9E7PMZ0"/>
<dbReference type="PROSITE" id="PS51371">
    <property type="entry name" value="CBS"/>
    <property type="match status" value="2"/>
</dbReference>
<dbReference type="GO" id="GO:1901135">
    <property type="term" value="P:carbohydrate derivative metabolic process"/>
    <property type="evidence" value="ECO:0007669"/>
    <property type="project" value="InterPro"/>
</dbReference>
<dbReference type="GO" id="GO:0009086">
    <property type="term" value="P:methionine biosynthetic process"/>
    <property type="evidence" value="ECO:0007669"/>
    <property type="project" value="UniProtKB-KW"/>
</dbReference>
<evidence type="ECO:0000259" key="6">
    <source>
        <dbReference type="PROSITE" id="PS51371"/>
    </source>
</evidence>
<dbReference type="CDD" id="cd05014">
    <property type="entry name" value="SIS_Kpsf"/>
    <property type="match status" value="1"/>
</dbReference>
<dbReference type="PIRSF" id="PIRSF004692">
    <property type="entry name" value="KdsD_KpsF"/>
    <property type="match status" value="1"/>
</dbReference>
<dbReference type="PROSITE" id="PS51464">
    <property type="entry name" value="SIS"/>
    <property type="match status" value="1"/>
</dbReference>
<dbReference type="InterPro" id="IPR046348">
    <property type="entry name" value="SIS_dom_sf"/>
</dbReference>
<dbReference type="InterPro" id="IPR004800">
    <property type="entry name" value="KdsD/KpsF-type"/>
</dbReference>
<feature type="domain" description="SIS" evidence="7">
    <location>
        <begin position="35"/>
        <end position="178"/>
    </location>
</feature>
<evidence type="ECO:0000256" key="5">
    <source>
        <dbReference type="PROSITE-ProRule" id="PRU00703"/>
    </source>
</evidence>
<evidence type="ECO:0000256" key="1">
    <source>
        <dbReference type="ARBA" id="ARBA00008165"/>
    </source>
</evidence>
<sequence>MNEDFVETFKSVLYEESNAIKNVAEYIDTSQIRATINILDCCKGKFVLIGIGKSGIIAKKISATLNSIGCVSIYLHPSEALHGDFGIATKDDVAIIISNSGETEEIIKFLPYLNHRNVPVIAIVGNKNSILSQKSNACLNYFFEKEADQYNLVPTTSTTVSLAIGDAIAVILMTLKKVTPHTFALNHPAGSLGKRLTLKVRDIMHGGNNNPLVTLEDDWISVIEGMNKKSTGAVNVVDDQGFLIGIITDGDIRRILKKTKPDQLTTLTSQDMMTSDPTIVYDDMLCYDVLKLQNNLSVSFSVFPVIDQNNFCVGMIRIIDIHKHLGVFQ</sequence>
<dbReference type="InterPro" id="IPR050986">
    <property type="entry name" value="GutQ/KpsF_isomerases"/>
</dbReference>
<dbReference type="GO" id="GO:0005975">
    <property type="term" value="P:carbohydrate metabolic process"/>
    <property type="evidence" value="ECO:0007669"/>
    <property type="project" value="InterPro"/>
</dbReference>
<keyword evidence="9" id="KW-1185">Reference proteome</keyword>
<evidence type="ECO:0000256" key="2">
    <source>
        <dbReference type="ARBA" id="ARBA00022737"/>
    </source>
</evidence>
<dbReference type="RefSeq" id="WP_257742416.1">
    <property type="nucleotide sequence ID" value="NZ_CP096115.1"/>
</dbReference>
<comment type="similarity">
    <text evidence="1">Belongs to the SIS family. GutQ/KpsF subfamily.</text>
</comment>
<dbReference type="Gene3D" id="3.10.580.10">
    <property type="entry name" value="CBS-domain"/>
    <property type="match status" value="1"/>
</dbReference>
<keyword evidence="8" id="KW-0413">Isomerase</keyword>
<evidence type="ECO:0000256" key="3">
    <source>
        <dbReference type="ARBA" id="ARBA00023122"/>
    </source>
</evidence>
<proteinExistence type="inferred from homology"/>
<dbReference type="GO" id="GO:0016853">
    <property type="term" value="F:isomerase activity"/>
    <property type="evidence" value="ECO:0007669"/>
    <property type="project" value="UniProtKB-KW"/>
</dbReference>
<dbReference type="Proteomes" id="UP001060368">
    <property type="component" value="Chromosome"/>
</dbReference>
<dbReference type="EMBL" id="CP096115">
    <property type="protein sequence ID" value="UUX92267.1"/>
    <property type="molecule type" value="Genomic_DNA"/>
</dbReference>
<dbReference type="CDD" id="cd04604">
    <property type="entry name" value="CBS_pair_SIS_assoc"/>
    <property type="match status" value="1"/>
</dbReference>
<dbReference type="PANTHER" id="PTHR42745:SF1">
    <property type="entry name" value="ARABINOSE 5-PHOSPHATE ISOMERASE KDSD"/>
    <property type="match status" value="1"/>
</dbReference>
<feature type="domain" description="CBS" evidence="6">
    <location>
        <begin position="273"/>
        <end position="329"/>
    </location>
</feature>
<name>A0A9E7PMZ0_9EURY</name>
<dbReference type="PANTHER" id="PTHR42745">
    <property type="match status" value="1"/>
</dbReference>
<gene>
    <name evidence="8" type="ORF">L6E24_13095</name>
</gene>
<keyword evidence="3 5" id="KW-0129">CBS domain</keyword>